<dbReference type="PANTHER" id="PTHR21382:SF1">
    <property type="entry name" value="NADH DEHYDROGENASE [UBIQUINONE] 1 ALPHA SUBCOMPLEX SUBUNIT 11"/>
    <property type="match status" value="1"/>
</dbReference>
<dbReference type="PANTHER" id="PTHR21382">
    <property type="entry name" value="NADH-UBIQUINONE OXIDOREDUCTASE SUBUNIT"/>
    <property type="match status" value="1"/>
</dbReference>
<reference evidence="13" key="1">
    <citation type="submission" date="2025-08" db="UniProtKB">
        <authorList>
            <consortium name="RefSeq"/>
        </authorList>
    </citation>
    <scope>IDENTIFICATION</scope>
    <source>
        <tissue evidence="13">Whole larvae</tissue>
    </source>
</reference>
<keyword evidence="6 11" id="KW-1133">Transmembrane helix</keyword>
<evidence type="ECO:0000256" key="9">
    <source>
        <dbReference type="ARBA" id="ARBA00030608"/>
    </source>
</evidence>
<evidence type="ECO:0000256" key="7">
    <source>
        <dbReference type="ARBA" id="ARBA00023128"/>
    </source>
</evidence>
<dbReference type="GO" id="GO:0005743">
    <property type="term" value="C:mitochondrial inner membrane"/>
    <property type="evidence" value="ECO:0007669"/>
    <property type="project" value="UniProtKB-SubCell"/>
</dbReference>
<keyword evidence="8 11" id="KW-0472">Membrane</keyword>
<protein>
    <recommendedName>
        <fullName evidence="3">NADH dehydrogenase [ubiquinone] 1 alpha subcomplex subunit 11</fullName>
    </recommendedName>
    <alternativeName>
        <fullName evidence="9">Complex I-B14.7</fullName>
    </alternativeName>
    <alternativeName>
        <fullName evidence="10">NADH-ubiquinone oxidoreductase subunit B14.7</fullName>
    </alternativeName>
</protein>
<dbReference type="KEGG" id="gmw:113521647"/>
<dbReference type="InParanoid" id="A0A6J1X144"/>
<dbReference type="GO" id="GO:0045271">
    <property type="term" value="C:respiratory chain complex I"/>
    <property type="evidence" value="ECO:0007669"/>
    <property type="project" value="InterPro"/>
</dbReference>
<evidence type="ECO:0000256" key="6">
    <source>
        <dbReference type="ARBA" id="ARBA00022989"/>
    </source>
</evidence>
<keyword evidence="7" id="KW-0496">Mitochondrion</keyword>
<evidence type="ECO:0000256" key="4">
    <source>
        <dbReference type="ARBA" id="ARBA00022692"/>
    </source>
</evidence>
<dbReference type="InterPro" id="IPR039205">
    <property type="entry name" value="NDUFA11"/>
</dbReference>
<accession>A0A6J1X144</accession>
<sequence length="179" mass="20049">MDCQCSKDSRNYYRYYDTPDGCDIPKKAMVTARYGIITGLIMSTYDVMMYSHAVGFGPILKRYMYHTVPLGLMGATFAVVANGVQRAREVDDIWNYFIGGFSCGPIAAAYLGSKHAVLLGGLALGVIGMIKKHSIDNCYDLIPNPPSHMNSVRTWRWDYSLVADPRDDMRHTCGQQDEK</sequence>
<dbReference type="GO" id="GO:0006120">
    <property type="term" value="P:mitochondrial electron transport, NADH to ubiquinone"/>
    <property type="evidence" value="ECO:0007669"/>
    <property type="project" value="InterPro"/>
</dbReference>
<evidence type="ECO:0000256" key="5">
    <source>
        <dbReference type="ARBA" id="ARBA00022792"/>
    </source>
</evidence>
<feature type="transmembrane region" description="Helical" evidence="11">
    <location>
        <begin position="34"/>
        <end position="51"/>
    </location>
</feature>
<dbReference type="GeneID" id="113521647"/>
<dbReference type="Proteomes" id="UP001652740">
    <property type="component" value="Unplaced"/>
</dbReference>
<organism evidence="12 13">
    <name type="scientific">Galleria mellonella</name>
    <name type="common">Greater wax moth</name>
    <dbReference type="NCBI Taxonomy" id="7137"/>
    <lineage>
        <taxon>Eukaryota</taxon>
        <taxon>Metazoa</taxon>
        <taxon>Ecdysozoa</taxon>
        <taxon>Arthropoda</taxon>
        <taxon>Hexapoda</taxon>
        <taxon>Insecta</taxon>
        <taxon>Pterygota</taxon>
        <taxon>Neoptera</taxon>
        <taxon>Endopterygota</taxon>
        <taxon>Lepidoptera</taxon>
        <taxon>Glossata</taxon>
        <taxon>Ditrysia</taxon>
        <taxon>Pyraloidea</taxon>
        <taxon>Pyralidae</taxon>
        <taxon>Galleriinae</taxon>
        <taxon>Galleria</taxon>
    </lineage>
</organism>
<evidence type="ECO:0000256" key="2">
    <source>
        <dbReference type="ARBA" id="ARBA00008699"/>
    </source>
</evidence>
<evidence type="ECO:0000256" key="8">
    <source>
        <dbReference type="ARBA" id="ARBA00023136"/>
    </source>
</evidence>
<evidence type="ECO:0000313" key="13">
    <source>
        <dbReference type="RefSeq" id="XP_026763047.1"/>
    </source>
</evidence>
<keyword evidence="4 11" id="KW-0812">Transmembrane</keyword>
<name>A0A6J1X144_GALME</name>
<evidence type="ECO:0000256" key="1">
    <source>
        <dbReference type="ARBA" id="ARBA00004292"/>
    </source>
</evidence>
<comment type="subcellular location">
    <subcellularLocation>
        <location evidence="1">Mitochondrion inner membrane</location>
        <topology evidence="1">Multi-pass membrane protein</topology>
        <orientation evidence="1">Matrix side</orientation>
    </subcellularLocation>
</comment>
<proteinExistence type="inferred from homology"/>
<evidence type="ECO:0000256" key="3">
    <source>
        <dbReference type="ARBA" id="ARBA00018191"/>
    </source>
</evidence>
<keyword evidence="5" id="KW-0999">Mitochondrion inner membrane</keyword>
<dbReference type="RefSeq" id="XP_026763047.1">
    <property type="nucleotide sequence ID" value="XM_026907246.3"/>
</dbReference>
<evidence type="ECO:0000256" key="11">
    <source>
        <dbReference type="SAM" id="Phobius"/>
    </source>
</evidence>
<gene>
    <name evidence="13" type="primary">LOC113521647</name>
</gene>
<comment type="similarity">
    <text evidence="2">Belongs to the complex I NDUFA11 subunit family.</text>
</comment>
<dbReference type="AlphaFoldDB" id="A0A6J1X144"/>
<keyword evidence="12" id="KW-1185">Reference proteome</keyword>
<evidence type="ECO:0000256" key="10">
    <source>
        <dbReference type="ARBA" id="ARBA00031497"/>
    </source>
</evidence>
<evidence type="ECO:0000313" key="12">
    <source>
        <dbReference type="Proteomes" id="UP001652740"/>
    </source>
</evidence>